<dbReference type="EMBL" id="PYMB01000003">
    <property type="protein sequence ID" value="PSW13364.1"/>
    <property type="molecule type" value="Genomic_DNA"/>
</dbReference>
<dbReference type="InterPro" id="IPR021363">
    <property type="entry name" value="DUF2835"/>
</dbReference>
<dbReference type="Proteomes" id="UP000241346">
    <property type="component" value="Unassembled WGS sequence"/>
</dbReference>
<dbReference type="Pfam" id="PF11197">
    <property type="entry name" value="DUF2835"/>
    <property type="match status" value="1"/>
</dbReference>
<proteinExistence type="predicted"/>
<dbReference type="OrthoDB" id="5600793at2"/>
<gene>
    <name evidence="1" type="ORF">C9J01_10995</name>
</gene>
<accession>A0A2T3NFP0</accession>
<name>A0A2T3NFP0_9GAMM</name>
<evidence type="ECO:0000313" key="2">
    <source>
        <dbReference type="Proteomes" id="UP000241346"/>
    </source>
</evidence>
<reference evidence="1 2" key="1">
    <citation type="submission" date="2018-03" db="EMBL/GenBank/DDBJ databases">
        <title>Whole genome sequencing of Histamine producing bacteria.</title>
        <authorList>
            <person name="Butler K."/>
        </authorList>
    </citation>
    <scope>NUCLEOTIDE SEQUENCE [LARGE SCALE GENOMIC DNA]</scope>
    <source>
        <strain evidence="1 2">DSM 19138</strain>
    </source>
</reference>
<protein>
    <submittedName>
        <fullName evidence="1">DUF2835 domain-containing protein</fullName>
    </submittedName>
</protein>
<sequence>MKSYTFSMHITYQQFLHHYSGAASNVLVMTDNGLRLQLPASRMRPFLTQIGIRGRFRVTVSDANKLQAIEQIM</sequence>
<dbReference type="RefSeq" id="WP_107298186.1">
    <property type="nucleotide sequence ID" value="NZ_PYMB01000003.1"/>
</dbReference>
<dbReference type="AlphaFoldDB" id="A0A2T3NFP0"/>
<evidence type="ECO:0000313" key="1">
    <source>
        <dbReference type="EMBL" id="PSW13364.1"/>
    </source>
</evidence>
<organism evidence="1 2">
    <name type="scientific">Photobacterium rosenbergii</name>
    <dbReference type="NCBI Taxonomy" id="294936"/>
    <lineage>
        <taxon>Bacteria</taxon>
        <taxon>Pseudomonadati</taxon>
        <taxon>Pseudomonadota</taxon>
        <taxon>Gammaproteobacteria</taxon>
        <taxon>Vibrionales</taxon>
        <taxon>Vibrionaceae</taxon>
        <taxon>Photobacterium</taxon>
    </lineage>
</organism>
<comment type="caution">
    <text evidence="1">The sequence shown here is derived from an EMBL/GenBank/DDBJ whole genome shotgun (WGS) entry which is preliminary data.</text>
</comment>